<gene>
    <name evidence="2" type="ORF">HHI36_013144</name>
</gene>
<accession>A0ABD2NHC1</accession>
<reference evidence="2 3" key="1">
    <citation type="journal article" date="2021" name="BMC Biol.">
        <title>Horizontally acquired antibacterial genes associated with adaptive radiation of ladybird beetles.</title>
        <authorList>
            <person name="Li H.S."/>
            <person name="Tang X.F."/>
            <person name="Huang Y.H."/>
            <person name="Xu Z.Y."/>
            <person name="Chen M.L."/>
            <person name="Du X.Y."/>
            <person name="Qiu B.Y."/>
            <person name="Chen P.T."/>
            <person name="Zhang W."/>
            <person name="Slipinski A."/>
            <person name="Escalona H.E."/>
            <person name="Waterhouse R.M."/>
            <person name="Zwick A."/>
            <person name="Pang H."/>
        </authorList>
    </citation>
    <scope>NUCLEOTIDE SEQUENCE [LARGE SCALE GENOMIC DNA]</scope>
    <source>
        <strain evidence="2">SYSU2018</strain>
    </source>
</reference>
<dbReference type="AlphaFoldDB" id="A0ABD2NHC1"/>
<proteinExistence type="predicted"/>
<evidence type="ECO:0000313" key="2">
    <source>
        <dbReference type="EMBL" id="KAL3277802.1"/>
    </source>
</evidence>
<keyword evidence="3" id="KW-1185">Reference proteome</keyword>
<name>A0ABD2NHC1_9CUCU</name>
<feature type="region of interest" description="Disordered" evidence="1">
    <location>
        <begin position="54"/>
        <end position="75"/>
    </location>
</feature>
<dbReference type="EMBL" id="JABFTP020000103">
    <property type="protein sequence ID" value="KAL3277802.1"/>
    <property type="molecule type" value="Genomic_DNA"/>
</dbReference>
<evidence type="ECO:0000313" key="3">
    <source>
        <dbReference type="Proteomes" id="UP001516400"/>
    </source>
</evidence>
<protein>
    <submittedName>
        <fullName evidence="2">Uncharacterized protein</fullName>
    </submittedName>
</protein>
<organism evidence="2 3">
    <name type="scientific">Cryptolaemus montrouzieri</name>
    <dbReference type="NCBI Taxonomy" id="559131"/>
    <lineage>
        <taxon>Eukaryota</taxon>
        <taxon>Metazoa</taxon>
        <taxon>Ecdysozoa</taxon>
        <taxon>Arthropoda</taxon>
        <taxon>Hexapoda</taxon>
        <taxon>Insecta</taxon>
        <taxon>Pterygota</taxon>
        <taxon>Neoptera</taxon>
        <taxon>Endopterygota</taxon>
        <taxon>Coleoptera</taxon>
        <taxon>Polyphaga</taxon>
        <taxon>Cucujiformia</taxon>
        <taxon>Coccinelloidea</taxon>
        <taxon>Coccinellidae</taxon>
        <taxon>Scymninae</taxon>
        <taxon>Scymnini</taxon>
        <taxon>Cryptolaemus</taxon>
    </lineage>
</organism>
<sequence>MDQVRGLISNESPPENVQLNMVDELVDNKIRNCVLRENVHSLVELLQEVKGIEDNLREQETPTTRGDDISLPKLKNRPRHKFCRHSFEKHRFSTFNPRQNQDPY</sequence>
<dbReference type="Proteomes" id="UP001516400">
    <property type="component" value="Unassembled WGS sequence"/>
</dbReference>
<feature type="compositionally biased region" description="Basic and acidic residues" evidence="1">
    <location>
        <begin position="54"/>
        <end position="70"/>
    </location>
</feature>
<comment type="caution">
    <text evidence="2">The sequence shown here is derived from an EMBL/GenBank/DDBJ whole genome shotgun (WGS) entry which is preliminary data.</text>
</comment>
<evidence type="ECO:0000256" key="1">
    <source>
        <dbReference type="SAM" id="MobiDB-lite"/>
    </source>
</evidence>